<feature type="domain" description="Activator of Hsp90 ATPase homologue 1/2-like C-terminal" evidence="2">
    <location>
        <begin position="12"/>
        <end position="151"/>
    </location>
</feature>
<dbReference type="AlphaFoldDB" id="S9R0N0"/>
<proteinExistence type="inferred from homology"/>
<accession>S9R0N0</accession>
<dbReference type="HOGENOM" id="CLU_899479_0_0_5"/>
<keyword evidence="4" id="KW-1185">Reference proteome</keyword>
<dbReference type="InterPro" id="IPR023393">
    <property type="entry name" value="START-like_dom_sf"/>
</dbReference>
<gene>
    <name evidence="3" type="ORF">ruthe_00852</name>
</gene>
<dbReference type="EMBL" id="AOLV01000009">
    <property type="protein sequence ID" value="EPX87181.1"/>
    <property type="molecule type" value="Genomic_DNA"/>
</dbReference>
<evidence type="ECO:0000313" key="4">
    <source>
        <dbReference type="Proteomes" id="UP000015346"/>
    </source>
</evidence>
<organism evidence="3 4">
    <name type="scientific">Rubellimicrobium thermophilum DSM 16684</name>
    <dbReference type="NCBI Taxonomy" id="1123069"/>
    <lineage>
        <taxon>Bacteria</taxon>
        <taxon>Pseudomonadati</taxon>
        <taxon>Pseudomonadota</taxon>
        <taxon>Alphaproteobacteria</taxon>
        <taxon>Rhodobacterales</taxon>
        <taxon>Roseobacteraceae</taxon>
        <taxon>Rubellimicrobium</taxon>
    </lineage>
</organism>
<dbReference type="Proteomes" id="UP000015346">
    <property type="component" value="Unassembled WGS sequence"/>
</dbReference>
<dbReference type="SUPFAM" id="SSF55961">
    <property type="entry name" value="Bet v1-like"/>
    <property type="match status" value="2"/>
</dbReference>
<dbReference type="RefSeq" id="WP_021096955.1">
    <property type="nucleotide sequence ID" value="NZ_KE557320.1"/>
</dbReference>
<evidence type="ECO:0000259" key="2">
    <source>
        <dbReference type="Pfam" id="PF08327"/>
    </source>
</evidence>
<dbReference type="Gene3D" id="3.30.530.20">
    <property type="match status" value="2"/>
</dbReference>
<dbReference type="Pfam" id="PF08327">
    <property type="entry name" value="AHSA1"/>
    <property type="match status" value="2"/>
</dbReference>
<comment type="caution">
    <text evidence="3">The sequence shown here is derived from an EMBL/GenBank/DDBJ whole genome shotgun (WGS) entry which is preliminary data.</text>
</comment>
<dbReference type="InterPro" id="IPR013538">
    <property type="entry name" value="ASHA1/2-like_C"/>
</dbReference>
<dbReference type="PATRIC" id="fig|1123069.3.peg.822"/>
<reference evidence="3 4" key="1">
    <citation type="journal article" date="2013" name="Stand. Genomic Sci.">
        <title>Genome sequence of the reddish-pigmented Rubellimicrobium thermophilum type strain (DSM 16684(T)), a member of the Roseobacter clade.</title>
        <authorList>
            <person name="Fiebig A."/>
            <person name="Riedel T."/>
            <person name="Gronow S."/>
            <person name="Petersen J."/>
            <person name="Klenk H.P."/>
            <person name="Goker M."/>
        </authorList>
    </citation>
    <scope>NUCLEOTIDE SEQUENCE [LARGE SCALE GENOMIC DNA]</scope>
    <source>
        <strain evidence="3 4">DSM 16684</strain>
    </source>
</reference>
<name>S9R0N0_9RHOB</name>
<evidence type="ECO:0000313" key="3">
    <source>
        <dbReference type="EMBL" id="EPX87181.1"/>
    </source>
</evidence>
<feature type="domain" description="Activator of Hsp90 ATPase homologue 1/2-like C-terminal" evidence="2">
    <location>
        <begin position="171"/>
        <end position="305"/>
    </location>
</feature>
<comment type="similarity">
    <text evidence="1">Belongs to the AHA1 family.</text>
</comment>
<sequence>MPADLHLHRILKAPRALVWRCWTDPEHIPHWFAPKPVVTVIRAFDLRPGGAFATEMFLDGRSLGDSEPGCFLEVVPEERLTWTSALGPDFRPLDPAKAPFFFTAEVTLADHPEGTDYRVVVRHKDQASAAAHEAMGFSKGWGTMTDQLGAHAAGLAGAEARTMTIERSFRASPAQVYAAWTDPAILPRWFGPEGWTCETEAIDIREGGEWRFTMRGEGMAFANRHRWTALVPPEDGREGRIAFLMDAGDDRDVKAVTVTLTPEGTGTRLRQTVVFPTAEALDQARSYGAPDKGRETLDKLAATLGE</sequence>
<dbReference type="STRING" id="1123069.ruthe_00852"/>
<evidence type="ECO:0000256" key="1">
    <source>
        <dbReference type="ARBA" id="ARBA00006817"/>
    </source>
</evidence>
<protein>
    <recommendedName>
        <fullName evidence="2">Activator of Hsp90 ATPase homologue 1/2-like C-terminal domain-containing protein</fullName>
    </recommendedName>
</protein>